<protein>
    <recommendedName>
        <fullName evidence="3">Glutamate dehydrogenase</fullName>
    </recommendedName>
</protein>
<dbReference type="RefSeq" id="WP_141354882.1">
    <property type="nucleotide sequence ID" value="NZ_BJNV01000100.1"/>
</dbReference>
<keyword evidence="5" id="KW-0520">NAD</keyword>
<dbReference type="CDD" id="cd01076">
    <property type="entry name" value="NAD_bind_1_Glu_DH"/>
    <property type="match status" value="1"/>
</dbReference>
<feature type="site" description="Important for catalysis" evidence="6">
    <location>
        <position position="158"/>
    </location>
</feature>
<evidence type="ECO:0000256" key="3">
    <source>
        <dbReference type="PIRNR" id="PIRNR000185"/>
    </source>
</evidence>
<dbReference type="InterPro" id="IPR033922">
    <property type="entry name" value="NAD_bind_Glu_DH"/>
</dbReference>
<dbReference type="Gene3D" id="3.40.50.10860">
    <property type="entry name" value="Leucine Dehydrogenase, chain A, domain 1"/>
    <property type="match status" value="1"/>
</dbReference>
<feature type="binding site" evidence="5">
    <location>
        <position position="106"/>
    </location>
    <ligand>
        <name>substrate</name>
    </ligand>
</feature>
<name>A0A4Y4D471_ZOORA</name>
<evidence type="ECO:0000256" key="2">
    <source>
        <dbReference type="ARBA" id="ARBA00023002"/>
    </source>
</evidence>
<gene>
    <name evidence="9" type="primary">gdhA_2</name>
    <name evidence="9" type="ORF">ZRA01_36530</name>
</gene>
<dbReference type="InterPro" id="IPR006095">
    <property type="entry name" value="Glu/Leu/Phe/Val/Trp_DH"/>
</dbReference>
<keyword evidence="10" id="KW-1185">Reference proteome</keyword>
<dbReference type="InterPro" id="IPR006096">
    <property type="entry name" value="Glu/Leu/Phe/Val/Trp_DH_C"/>
</dbReference>
<organism evidence="9 10">
    <name type="scientific">Zoogloea ramigera</name>
    <dbReference type="NCBI Taxonomy" id="350"/>
    <lineage>
        <taxon>Bacteria</taxon>
        <taxon>Pseudomonadati</taxon>
        <taxon>Pseudomonadota</taxon>
        <taxon>Betaproteobacteria</taxon>
        <taxon>Rhodocyclales</taxon>
        <taxon>Zoogloeaceae</taxon>
        <taxon>Zoogloea</taxon>
    </lineage>
</organism>
<dbReference type="EMBL" id="BJNV01000100">
    <property type="protein sequence ID" value="GEC97580.1"/>
    <property type="molecule type" value="Genomic_DNA"/>
</dbReference>
<dbReference type="InterPro" id="IPR033524">
    <property type="entry name" value="Glu/Leu/Phe/Val_DH_AS"/>
</dbReference>
<keyword evidence="2 3" id="KW-0560">Oxidoreductase</keyword>
<evidence type="ECO:0000259" key="8">
    <source>
        <dbReference type="SMART" id="SM00839"/>
    </source>
</evidence>
<feature type="binding site" evidence="5">
    <location>
        <position position="361"/>
    </location>
    <ligand>
        <name>substrate</name>
    </ligand>
</feature>
<dbReference type="SUPFAM" id="SSF53223">
    <property type="entry name" value="Aminoacid dehydrogenase-like, N-terminal domain"/>
    <property type="match status" value="1"/>
</dbReference>
<dbReference type="PIRSF" id="PIRSF000185">
    <property type="entry name" value="Glu_DH"/>
    <property type="match status" value="1"/>
</dbReference>
<evidence type="ECO:0000256" key="1">
    <source>
        <dbReference type="ARBA" id="ARBA00006382"/>
    </source>
</evidence>
<feature type="domain" description="Glutamate/phenylalanine/leucine/valine/L-tryptophan dehydrogenase C-terminal" evidence="8">
    <location>
        <begin position="195"/>
        <end position="425"/>
    </location>
</feature>
<comment type="caution">
    <text evidence="9">The sequence shown here is derived from an EMBL/GenBank/DDBJ whole genome shotgun (WGS) entry which is preliminary data.</text>
</comment>
<dbReference type="GO" id="GO:0006538">
    <property type="term" value="P:L-glutamate catabolic process"/>
    <property type="evidence" value="ECO:0007669"/>
    <property type="project" value="TreeGrafter"/>
</dbReference>
<dbReference type="OrthoDB" id="9803297at2"/>
<feature type="binding site" evidence="5">
    <location>
        <position position="233"/>
    </location>
    <ligand>
        <name>NAD(+)</name>
        <dbReference type="ChEBI" id="CHEBI:57540"/>
    </ligand>
</feature>
<dbReference type="PANTHER" id="PTHR11606:SF13">
    <property type="entry name" value="GLUTAMATE DEHYDROGENASE 1, MITOCHONDRIAL"/>
    <property type="match status" value="1"/>
</dbReference>
<dbReference type="FunFam" id="3.40.50.10860:FF:000003">
    <property type="entry name" value="Glutamate dehydrogenase"/>
    <property type="match status" value="1"/>
</dbReference>
<dbReference type="GO" id="GO:0004352">
    <property type="term" value="F:glutamate dehydrogenase (NAD+) activity"/>
    <property type="evidence" value="ECO:0007669"/>
    <property type="project" value="TreeGrafter"/>
</dbReference>
<reference evidence="9 10" key="1">
    <citation type="submission" date="2019-06" db="EMBL/GenBank/DDBJ databases">
        <title>Whole genome shotgun sequence of Zoogloea ramigera NBRC 15342.</title>
        <authorList>
            <person name="Hosoyama A."/>
            <person name="Uohara A."/>
            <person name="Ohji S."/>
            <person name="Ichikawa N."/>
        </authorList>
    </citation>
    <scope>NUCLEOTIDE SEQUENCE [LARGE SCALE GENOMIC DNA]</scope>
    <source>
        <strain evidence="9 10">NBRC 15342</strain>
    </source>
</reference>
<dbReference type="InterPro" id="IPR014362">
    <property type="entry name" value="Glu_DH"/>
</dbReference>
<dbReference type="SMART" id="SM00839">
    <property type="entry name" value="ELFV_dehydrog"/>
    <property type="match status" value="1"/>
</dbReference>
<proteinExistence type="inferred from homology"/>
<dbReference type="InterPro" id="IPR006097">
    <property type="entry name" value="Glu/Leu/Phe/Val/Trp_DH_dimer"/>
</dbReference>
<dbReference type="Gene3D" id="3.40.50.720">
    <property type="entry name" value="NAD(P)-binding Rossmann-like Domain"/>
    <property type="match status" value="1"/>
</dbReference>
<dbReference type="SUPFAM" id="SSF51735">
    <property type="entry name" value="NAD(P)-binding Rossmann-fold domains"/>
    <property type="match status" value="1"/>
</dbReference>
<dbReference type="PROSITE" id="PS00074">
    <property type="entry name" value="GLFV_DEHYDROGENASE"/>
    <property type="match status" value="1"/>
</dbReference>
<comment type="similarity">
    <text evidence="1 3 7">Belongs to the Glu/Leu/Phe/Val dehydrogenases family.</text>
</comment>
<feature type="active site" description="Proton donor" evidence="4">
    <location>
        <position position="118"/>
    </location>
</feature>
<accession>A0A4Y4D471</accession>
<dbReference type="PRINTS" id="PR00082">
    <property type="entry name" value="GLFDHDRGNASE"/>
</dbReference>
<evidence type="ECO:0000256" key="5">
    <source>
        <dbReference type="PIRSR" id="PIRSR000185-2"/>
    </source>
</evidence>
<dbReference type="GO" id="GO:0000166">
    <property type="term" value="F:nucleotide binding"/>
    <property type="evidence" value="ECO:0007669"/>
    <property type="project" value="UniProtKB-KW"/>
</dbReference>
<evidence type="ECO:0000256" key="7">
    <source>
        <dbReference type="RuleBase" id="RU004417"/>
    </source>
</evidence>
<evidence type="ECO:0000313" key="10">
    <source>
        <dbReference type="Proteomes" id="UP000318422"/>
    </source>
</evidence>
<dbReference type="PANTHER" id="PTHR11606">
    <property type="entry name" value="GLUTAMATE DEHYDROGENASE"/>
    <property type="match status" value="1"/>
</dbReference>
<dbReference type="AlphaFoldDB" id="A0A4Y4D471"/>
<evidence type="ECO:0000313" key="9">
    <source>
        <dbReference type="EMBL" id="GEC97580.1"/>
    </source>
</evidence>
<dbReference type="Pfam" id="PF02812">
    <property type="entry name" value="ELFV_dehydrog_N"/>
    <property type="match status" value="1"/>
</dbReference>
<dbReference type="Gene3D" id="1.10.8.1210">
    <property type="match status" value="2"/>
</dbReference>
<dbReference type="Proteomes" id="UP000318422">
    <property type="component" value="Unassembled WGS sequence"/>
</dbReference>
<evidence type="ECO:0000256" key="4">
    <source>
        <dbReference type="PIRSR" id="PIRSR000185-1"/>
    </source>
</evidence>
<evidence type="ECO:0000256" key="6">
    <source>
        <dbReference type="PIRSR" id="PIRSR000185-3"/>
    </source>
</evidence>
<feature type="binding site" evidence="5">
    <location>
        <position position="82"/>
    </location>
    <ligand>
        <name>substrate</name>
    </ligand>
</feature>
<dbReference type="InterPro" id="IPR036291">
    <property type="entry name" value="NAD(P)-bd_dom_sf"/>
</dbReference>
<dbReference type="InterPro" id="IPR046346">
    <property type="entry name" value="Aminoacid_DH-like_N_sf"/>
</dbReference>
<keyword evidence="5" id="KW-0547">Nucleotide-binding</keyword>
<feature type="binding site" evidence="5">
    <location>
        <position position="202"/>
    </location>
    <ligand>
        <name>NAD(+)</name>
        <dbReference type="ChEBI" id="CHEBI:57540"/>
    </ligand>
</feature>
<sequence length="428" mass="46200">MSNVLHIPSYLSAEHLGPWETFLVQIDRVEPHLAAELRPLVPILTRPMRALIVNVPIRLDNGEMAHFEGYRVQHNLSRGPGKGGIRFHPRVTLSEVMALSAWMTVKNAVVNVPFGGAKGGVRVDPKGLSPAELERLTRRYTSEIHILLGQDKDIPAPDINTNEQVMAWVMDTYSMNEGRTAMGVVTGKPVSLGGSLGRRDATGRGVFVSTAEAARRLGLEIAGARVAIQGFGNVGDAAARCFADAGARVVALQDDSGSIANPGGFDVRAVKAWRLEHGMLAGAPGAESISADDFWATDADILVAAALENQITAANARQIRARLITEGANGPTTPEADLILQDRGITVIPDVLANSGGVTVSYFEWVQDISAFFWSEEEINARLERIMREAFSAVWEAARQKGISLRTAAFVLGCERVLTAHKLRGLYP</sequence>
<dbReference type="Pfam" id="PF00208">
    <property type="entry name" value="ELFV_dehydrog"/>
    <property type="match status" value="1"/>
</dbReference>